<reference evidence="4 5" key="1">
    <citation type="submission" date="2019-08" db="EMBL/GenBank/DDBJ databases">
        <title>The genome of the soybean aphid Biotype 1, its phylome, world population structure and adaptation to the North American continent.</title>
        <authorList>
            <person name="Giordano R."/>
            <person name="Donthu R.K."/>
            <person name="Hernandez A.G."/>
            <person name="Wright C.L."/>
            <person name="Zimin A.V."/>
        </authorList>
    </citation>
    <scope>NUCLEOTIDE SEQUENCE [LARGE SCALE GENOMIC DNA]</scope>
    <source>
        <tissue evidence="4">Whole aphids</tissue>
    </source>
</reference>
<gene>
    <name evidence="4" type="ORF">AGLY_002039</name>
</gene>
<dbReference type="Proteomes" id="UP000475862">
    <property type="component" value="Unassembled WGS sequence"/>
</dbReference>
<feature type="domain" description="HTH psq-type" evidence="3">
    <location>
        <begin position="24"/>
        <end position="62"/>
    </location>
</feature>
<dbReference type="InterPro" id="IPR007889">
    <property type="entry name" value="HTH_Psq"/>
</dbReference>
<comment type="subcellular location">
    <subcellularLocation>
        <location evidence="1">Nucleus</location>
    </subcellularLocation>
</comment>
<evidence type="ECO:0000313" key="4">
    <source>
        <dbReference type="EMBL" id="KAE9543643.1"/>
    </source>
</evidence>
<dbReference type="InterPro" id="IPR009057">
    <property type="entry name" value="Homeodomain-like_sf"/>
</dbReference>
<accession>A0A6G0U3X7</accession>
<organism evidence="4 5">
    <name type="scientific">Aphis glycines</name>
    <name type="common">Soybean aphid</name>
    <dbReference type="NCBI Taxonomy" id="307491"/>
    <lineage>
        <taxon>Eukaryota</taxon>
        <taxon>Metazoa</taxon>
        <taxon>Ecdysozoa</taxon>
        <taxon>Arthropoda</taxon>
        <taxon>Hexapoda</taxon>
        <taxon>Insecta</taxon>
        <taxon>Pterygota</taxon>
        <taxon>Neoptera</taxon>
        <taxon>Paraneoptera</taxon>
        <taxon>Hemiptera</taxon>
        <taxon>Sternorrhyncha</taxon>
        <taxon>Aphidomorpha</taxon>
        <taxon>Aphidoidea</taxon>
        <taxon>Aphididae</taxon>
        <taxon>Aphidini</taxon>
        <taxon>Aphis</taxon>
        <taxon>Aphis</taxon>
    </lineage>
</organism>
<dbReference type="EMBL" id="VYZN01000007">
    <property type="protein sequence ID" value="KAE9543643.1"/>
    <property type="molecule type" value="Genomic_DNA"/>
</dbReference>
<dbReference type="Gene3D" id="1.10.10.60">
    <property type="entry name" value="Homeodomain-like"/>
    <property type="match status" value="1"/>
</dbReference>
<protein>
    <recommendedName>
        <fullName evidence="6">DDE-1 domain-containing protein</fullName>
    </recommendedName>
</protein>
<evidence type="ECO:0008006" key="6">
    <source>
        <dbReference type="Google" id="ProtNLM"/>
    </source>
</evidence>
<evidence type="ECO:0000313" key="5">
    <source>
        <dbReference type="Proteomes" id="UP000475862"/>
    </source>
</evidence>
<evidence type="ECO:0000259" key="3">
    <source>
        <dbReference type="Pfam" id="PF05225"/>
    </source>
</evidence>
<evidence type="ECO:0000256" key="1">
    <source>
        <dbReference type="ARBA" id="ARBA00004123"/>
    </source>
</evidence>
<dbReference type="Pfam" id="PF05225">
    <property type="entry name" value="HTH_psq"/>
    <property type="match status" value="1"/>
</dbReference>
<feature type="domain" description="DDE-1" evidence="2">
    <location>
        <begin position="146"/>
        <end position="232"/>
    </location>
</feature>
<dbReference type="Pfam" id="PF03184">
    <property type="entry name" value="DDE_1"/>
    <property type="match status" value="1"/>
</dbReference>
<dbReference type="OrthoDB" id="6614335at2759"/>
<dbReference type="GO" id="GO:0005634">
    <property type="term" value="C:nucleus"/>
    <property type="evidence" value="ECO:0007669"/>
    <property type="project" value="UniProtKB-SubCell"/>
</dbReference>
<keyword evidence="5" id="KW-1185">Reference proteome</keyword>
<comment type="caution">
    <text evidence="4">The sequence shown here is derived from an EMBL/GenBank/DDBJ whole genome shotgun (WGS) entry which is preliminary data.</text>
</comment>
<dbReference type="AlphaFoldDB" id="A0A6G0U3X7"/>
<evidence type="ECO:0000259" key="2">
    <source>
        <dbReference type="Pfam" id="PF03184"/>
    </source>
</evidence>
<dbReference type="GO" id="GO:0003677">
    <property type="term" value="F:DNA binding"/>
    <property type="evidence" value="ECO:0007669"/>
    <property type="project" value="InterPro"/>
</dbReference>
<dbReference type="InterPro" id="IPR004875">
    <property type="entry name" value="DDE_SF_endonuclease_dom"/>
</dbReference>
<sequence>MGSAQMARKYRKKIGARSYKNYSDEILDEALDRIANGEISILAASKAYKIFYGTLHNRFNGKHGNKSGRPTIFSEQEEMSFLTAAMKCGKWGFPLTLMDLRVIAKSYLDRKGIVVESFSKNLPATNIARCRAEVSPQCISEYFDNLQQFLTAFLPHAKRQPGRKVLIGYNLSSHIQQEVIVECEQNDIDFVCLPKNSTHLTQPLDVGFFRPLKQAWRNALNEWKTQNTRLKAIPKASFPTLVQKAIDSMDSYDGGGSIANDLQAYFKATGIYPLNKQKVMDKLPNTNDSDILINDTVTDYLKSQRYPNADENARKKRKKITVAAGVSITVATFGINYNEISDKEVEVSNLPILTNDSESEHEVIDDSIPEYQPPSKDNIKIGTFFLVNVKFGKRGMSIYVYFAVIKNIKDNVITVT</sequence>
<dbReference type="SUPFAM" id="SSF46689">
    <property type="entry name" value="Homeodomain-like"/>
    <property type="match status" value="1"/>
</dbReference>
<proteinExistence type="predicted"/>
<name>A0A6G0U3X7_APHGL</name>